<dbReference type="InterPro" id="IPR010908">
    <property type="entry name" value="Longin_dom"/>
</dbReference>
<comment type="subcellular location">
    <subcellularLocation>
        <location evidence="7">Endomembrane system</location>
        <topology evidence="7">Single-pass type IV membrane protein</topology>
    </subcellularLocation>
</comment>
<dbReference type="EMBL" id="DS113789">
    <property type="protein sequence ID" value="EAX95777.1"/>
    <property type="molecule type" value="Genomic_DNA"/>
</dbReference>
<dbReference type="Proteomes" id="UP000001542">
    <property type="component" value="Unassembled WGS sequence"/>
</dbReference>
<keyword evidence="2" id="KW-0813">Transport</keyword>
<evidence type="ECO:0000256" key="8">
    <source>
        <dbReference type="PROSITE-ProRule" id="PRU00290"/>
    </source>
</evidence>
<dbReference type="Gene3D" id="3.30.450.50">
    <property type="entry name" value="Longin domain"/>
    <property type="match status" value="1"/>
</dbReference>
<dbReference type="GO" id="GO:0016020">
    <property type="term" value="C:membrane"/>
    <property type="evidence" value="ECO:0007669"/>
    <property type="project" value="InterPro"/>
</dbReference>
<dbReference type="AlphaFoldDB" id="A2FH52"/>
<dbReference type="GO" id="GO:0016192">
    <property type="term" value="P:vesicle-mediated transport"/>
    <property type="evidence" value="ECO:0007669"/>
    <property type="project" value="InterPro"/>
</dbReference>
<dbReference type="SUPFAM" id="SSF64356">
    <property type="entry name" value="SNARE-like"/>
    <property type="match status" value="1"/>
</dbReference>
<dbReference type="InParanoid" id="A2FH52"/>
<reference evidence="12" key="2">
    <citation type="journal article" date="2007" name="Science">
        <title>Draft genome sequence of the sexually transmitted pathogen Trichomonas vaginalis.</title>
        <authorList>
            <person name="Carlton J.M."/>
            <person name="Hirt R.P."/>
            <person name="Silva J.C."/>
            <person name="Delcher A.L."/>
            <person name="Schatz M."/>
            <person name="Zhao Q."/>
            <person name="Wortman J.R."/>
            <person name="Bidwell S.L."/>
            <person name="Alsmark U.C.M."/>
            <person name="Besteiro S."/>
            <person name="Sicheritz-Ponten T."/>
            <person name="Noel C.J."/>
            <person name="Dacks J.B."/>
            <person name="Foster P.G."/>
            <person name="Simillion C."/>
            <person name="Van de Peer Y."/>
            <person name="Miranda-Saavedra D."/>
            <person name="Barton G.J."/>
            <person name="Westrop G.D."/>
            <person name="Mueller S."/>
            <person name="Dessi D."/>
            <person name="Fiori P.L."/>
            <person name="Ren Q."/>
            <person name="Paulsen I."/>
            <person name="Zhang H."/>
            <person name="Bastida-Corcuera F.D."/>
            <person name="Simoes-Barbosa A."/>
            <person name="Brown M.T."/>
            <person name="Hayes R.D."/>
            <person name="Mukherjee M."/>
            <person name="Okumura C.Y."/>
            <person name="Schneider R."/>
            <person name="Smith A.J."/>
            <person name="Vanacova S."/>
            <person name="Villalvazo M."/>
            <person name="Haas B.J."/>
            <person name="Pertea M."/>
            <person name="Feldblyum T.V."/>
            <person name="Utterback T.R."/>
            <person name="Shu C.L."/>
            <person name="Osoegawa K."/>
            <person name="de Jong P.J."/>
            <person name="Hrdy I."/>
            <person name="Horvathova L."/>
            <person name="Zubacova Z."/>
            <person name="Dolezal P."/>
            <person name="Malik S.B."/>
            <person name="Logsdon J.M. Jr."/>
            <person name="Henze K."/>
            <person name="Gupta A."/>
            <person name="Wang C.C."/>
            <person name="Dunne R.L."/>
            <person name="Upcroft J.A."/>
            <person name="Upcroft P."/>
            <person name="White O."/>
            <person name="Salzberg S.L."/>
            <person name="Tang P."/>
            <person name="Chiu C.-H."/>
            <person name="Lee Y.-S."/>
            <person name="Embley T.M."/>
            <person name="Coombs G.H."/>
            <person name="Mottram J.C."/>
            <person name="Tachezy J."/>
            <person name="Fraser-Liggett C.M."/>
            <person name="Johnson P.J."/>
        </authorList>
    </citation>
    <scope>NUCLEOTIDE SEQUENCE [LARGE SCALE GENOMIC DNA]</scope>
    <source>
        <strain evidence="12">G3</strain>
    </source>
</reference>
<evidence type="ECO:0000256" key="2">
    <source>
        <dbReference type="ARBA" id="ARBA00022448"/>
    </source>
</evidence>
<dbReference type="FunFam" id="1.20.5.110:FF:000104">
    <property type="entry name" value="Synaptobrevin family protein"/>
    <property type="match status" value="1"/>
</dbReference>
<dbReference type="Pfam" id="PF13774">
    <property type="entry name" value="Longin"/>
    <property type="match status" value="1"/>
</dbReference>
<dbReference type="InterPro" id="IPR051097">
    <property type="entry name" value="Synaptobrevin-like_transport"/>
</dbReference>
<dbReference type="SUPFAM" id="SSF58038">
    <property type="entry name" value="SNARE fusion complex"/>
    <property type="match status" value="1"/>
</dbReference>
<dbReference type="PRINTS" id="PR00219">
    <property type="entry name" value="SYNAPTOBREVN"/>
</dbReference>
<dbReference type="eggNOG" id="KOG0859">
    <property type="taxonomic scope" value="Eukaryota"/>
</dbReference>
<keyword evidence="6 9" id="KW-0472">Membrane</keyword>
<protein>
    <submittedName>
        <fullName evidence="12">Synaptobrevin family protein</fullName>
    </submittedName>
</protein>
<dbReference type="VEuPathDB" id="TrichDB:TVAGG3_0470220"/>
<gene>
    <name evidence="12" type="ORF">TVAG_037100</name>
</gene>
<dbReference type="GO" id="GO:0005737">
    <property type="term" value="C:cytoplasm"/>
    <property type="evidence" value="ECO:0007669"/>
    <property type="project" value="UniProtKB-ARBA"/>
</dbReference>
<proteinExistence type="inferred from homology"/>
<evidence type="ECO:0000259" key="11">
    <source>
        <dbReference type="PROSITE" id="PS50892"/>
    </source>
</evidence>
<feature type="transmembrane region" description="Helical" evidence="9">
    <location>
        <begin position="188"/>
        <end position="211"/>
    </location>
</feature>
<evidence type="ECO:0000256" key="6">
    <source>
        <dbReference type="ARBA" id="ARBA00023136"/>
    </source>
</evidence>
<evidence type="ECO:0000256" key="9">
    <source>
        <dbReference type="SAM" id="Phobius"/>
    </source>
</evidence>
<evidence type="ECO:0000256" key="3">
    <source>
        <dbReference type="ARBA" id="ARBA00022692"/>
    </source>
</evidence>
<dbReference type="InterPro" id="IPR042855">
    <property type="entry name" value="V_SNARE_CC"/>
</dbReference>
<evidence type="ECO:0000256" key="7">
    <source>
        <dbReference type="ARBA" id="ARBA00046280"/>
    </source>
</evidence>
<keyword evidence="3 9" id="KW-0812">Transmembrane</keyword>
<dbReference type="CDD" id="cd14824">
    <property type="entry name" value="Longin"/>
    <property type="match status" value="1"/>
</dbReference>
<dbReference type="KEGG" id="tva:4753540"/>
<dbReference type="PANTHER" id="PTHR21136:SF168">
    <property type="entry name" value="VESICLE-ASSOCIATED MEMBRANE PROTEIN 9"/>
    <property type="match status" value="1"/>
</dbReference>
<keyword evidence="4" id="KW-0653">Protein transport</keyword>
<dbReference type="SMART" id="SM01270">
    <property type="entry name" value="Longin"/>
    <property type="match status" value="1"/>
</dbReference>
<dbReference type="GO" id="GO:0012505">
    <property type="term" value="C:endomembrane system"/>
    <property type="evidence" value="ECO:0007669"/>
    <property type="project" value="UniProtKB-SubCell"/>
</dbReference>
<dbReference type="RefSeq" id="XP_001308707.1">
    <property type="nucleotide sequence ID" value="XM_001308706.1"/>
</dbReference>
<dbReference type="InterPro" id="IPR011012">
    <property type="entry name" value="Longin-like_dom_sf"/>
</dbReference>
<evidence type="ECO:0000313" key="13">
    <source>
        <dbReference type="Proteomes" id="UP000001542"/>
    </source>
</evidence>
<dbReference type="PROSITE" id="PS50859">
    <property type="entry name" value="LONGIN"/>
    <property type="match status" value="1"/>
</dbReference>
<keyword evidence="13" id="KW-1185">Reference proteome</keyword>
<keyword evidence="5 9" id="KW-1133">Transmembrane helix</keyword>
<organism evidence="12 13">
    <name type="scientific">Trichomonas vaginalis (strain ATCC PRA-98 / G3)</name>
    <dbReference type="NCBI Taxonomy" id="412133"/>
    <lineage>
        <taxon>Eukaryota</taxon>
        <taxon>Metamonada</taxon>
        <taxon>Parabasalia</taxon>
        <taxon>Trichomonadida</taxon>
        <taxon>Trichomonadidae</taxon>
        <taxon>Trichomonas</taxon>
    </lineage>
</organism>
<dbReference type="VEuPathDB" id="TrichDB:TVAG_037100"/>
<evidence type="ECO:0000313" key="12">
    <source>
        <dbReference type="EMBL" id="EAX95777.1"/>
    </source>
</evidence>
<keyword evidence="8" id="KW-0175">Coiled coil</keyword>
<sequence>MSFLYGAVAYQNTIIAELSNASGNMSQIVPGILKQVKFDDKNVSFEQQQYLFSLISRSNKITVLILTTKDVKGNVRFYAVDQIYQKFVMKYPNYASLGPLSKSGEFGPTIQEIFTQLNNPQQQKIAEINRNIQATQEIMTQNLADALVRGEKLEVMQEKSEALQQHASAFERSAKKVEQKMCWERYRWYILGGAVAAAVIIIIIIIIATTAGKKK</sequence>
<dbReference type="Pfam" id="PF00957">
    <property type="entry name" value="Synaptobrevin"/>
    <property type="match status" value="1"/>
</dbReference>
<dbReference type="SMR" id="A2FH52"/>
<reference evidence="12" key="1">
    <citation type="submission" date="2006-10" db="EMBL/GenBank/DDBJ databases">
        <authorList>
            <person name="Amadeo P."/>
            <person name="Zhao Q."/>
            <person name="Wortman J."/>
            <person name="Fraser-Liggett C."/>
            <person name="Carlton J."/>
        </authorList>
    </citation>
    <scope>NUCLEOTIDE SEQUENCE</scope>
    <source>
        <strain evidence="12">G3</strain>
    </source>
</reference>
<dbReference type="PROSITE" id="PS50892">
    <property type="entry name" value="V_SNARE"/>
    <property type="match status" value="1"/>
</dbReference>
<dbReference type="PANTHER" id="PTHR21136">
    <property type="entry name" value="SNARE PROTEINS"/>
    <property type="match status" value="1"/>
</dbReference>
<dbReference type="CDD" id="cd15843">
    <property type="entry name" value="R-SNARE"/>
    <property type="match status" value="1"/>
</dbReference>
<feature type="domain" description="Longin" evidence="10">
    <location>
        <begin position="3"/>
        <end position="110"/>
    </location>
</feature>
<dbReference type="Gene3D" id="1.20.5.110">
    <property type="match status" value="1"/>
</dbReference>
<accession>A2FH52</accession>
<evidence type="ECO:0000256" key="4">
    <source>
        <dbReference type="ARBA" id="ARBA00022927"/>
    </source>
</evidence>
<name>A2FH52_TRIV3</name>
<dbReference type="GO" id="GO:0015031">
    <property type="term" value="P:protein transport"/>
    <property type="evidence" value="ECO:0007669"/>
    <property type="project" value="UniProtKB-KW"/>
</dbReference>
<comment type="similarity">
    <text evidence="1">Belongs to the synaptobrevin family.</text>
</comment>
<evidence type="ECO:0000256" key="1">
    <source>
        <dbReference type="ARBA" id="ARBA00008025"/>
    </source>
</evidence>
<dbReference type="STRING" id="5722.A2FH52"/>
<evidence type="ECO:0000256" key="5">
    <source>
        <dbReference type="ARBA" id="ARBA00022989"/>
    </source>
</evidence>
<dbReference type="OMA" id="NTRQTCV"/>
<feature type="domain" description="V-SNARE coiled-coil homology" evidence="11">
    <location>
        <begin position="124"/>
        <end position="184"/>
    </location>
</feature>
<dbReference type="InterPro" id="IPR001388">
    <property type="entry name" value="Synaptobrevin-like"/>
</dbReference>
<dbReference type="OrthoDB" id="248747at2759"/>
<evidence type="ECO:0000259" key="10">
    <source>
        <dbReference type="PROSITE" id="PS50859"/>
    </source>
</evidence>